<evidence type="ECO:0000313" key="3">
    <source>
        <dbReference type="Proteomes" id="UP000076532"/>
    </source>
</evidence>
<evidence type="ECO:0000256" key="1">
    <source>
        <dbReference type="SAM" id="SignalP"/>
    </source>
</evidence>
<feature type="chain" id="PRO_5007869444" evidence="1">
    <location>
        <begin position="21"/>
        <end position="265"/>
    </location>
</feature>
<organism evidence="2 3">
    <name type="scientific">Athelia psychrophila</name>
    <dbReference type="NCBI Taxonomy" id="1759441"/>
    <lineage>
        <taxon>Eukaryota</taxon>
        <taxon>Fungi</taxon>
        <taxon>Dikarya</taxon>
        <taxon>Basidiomycota</taxon>
        <taxon>Agaricomycotina</taxon>
        <taxon>Agaricomycetes</taxon>
        <taxon>Agaricomycetidae</taxon>
        <taxon>Atheliales</taxon>
        <taxon>Atheliaceae</taxon>
        <taxon>Athelia</taxon>
    </lineage>
</organism>
<dbReference type="EMBL" id="KV417694">
    <property type="protein sequence ID" value="KZP09683.1"/>
    <property type="molecule type" value="Genomic_DNA"/>
</dbReference>
<feature type="signal peptide" evidence="1">
    <location>
        <begin position="1"/>
        <end position="20"/>
    </location>
</feature>
<evidence type="ECO:0000313" key="2">
    <source>
        <dbReference type="EMBL" id="KZP09683.1"/>
    </source>
</evidence>
<proteinExistence type="predicted"/>
<gene>
    <name evidence="2" type="ORF">FIBSPDRAFT_900289</name>
</gene>
<keyword evidence="1" id="KW-0732">Signal</keyword>
<sequence>MHDSMYTPFSLLLLAQLVLCLKDCNLVLERVASFITSAIEPRSGWRREPDAELINKNKERDFPIQKPMFGQALARHKWQQASFKDSKLTHQLVLLQMLPLQSEVLITKLTPNMRTTQIAFLKDYLMLSTAPNYFGRMFDEPAGPAVRKSGRACNESGRFILFVTRLLSLLHCRSPVGSYTFPPLSPGVGWSPNTAPEALLEEVYRTENECIMDKQHTSKDYGHAKMKKCFVTFIAYYKITSLDEAENPISTGNHIPTTARSQGVL</sequence>
<name>A0A165YLA9_9AGAM</name>
<accession>A0A165YLA9</accession>
<reference evidence="2 3" key="1">
    <citation type="journal article" date="2016" name="Mol. Biol. Evol.">
        <title>Comparative Genomics of Early-Diverging Mushroom-Forming Fungi Provides Insights into the Origins of Lignocellulose Decay Capabilities.</title>
        <authorList>
            <person name="Nagy L.G."/>
            <person name="Riley R."/>
            <person name="Tritt A."/>
            <person name="Adam C."/>
            <person name="Daum C."/>
            <person name="Floudas D."/>
            <person name="Sun H."/>
            <person name="Yadav J.S."/>
            <person name="Pangilinan J."/>
            <person name="Larsson K.H."/>
            <person name="Matsuura K."/>
            <person name="Barry K."/>
            <person name="Labutti K."/>
            <person name="Kuo R."/>
            <person name="Ohm R.A."/>
            <person name="Bhattacharya S.S."/>
            <person name="Shirouzu T."/>
            <person name="Yoshinaga Y."/>
            <person name="Martin F.M."/>
            <person name="Grigoriev I.V."/>
            <person name="Hibbett D.S."/>
        </authorList>
    </citation>
    <scope>NUCLEOTIDE SEQUENCE [LARGE SCALE GENOMIC DNA]</scope>
    <source>
        <strain evidence="2 3">CBS 109695</strain>
    </source>
</reference>
<dbReference type="AlphaFoldDB" id="A0A165YLA9"/>
<dbReference type="Proteomes" id="UP000076532">
    <property type="component" value="Unassembled WGS sequence"/>
</dbReference>
<protein>
    <submittedName>
        <fullName evidence="2">Uncharacterized protein</fullName>
    </submittedName>
</protein>
<keyword evidence="3" id="KW-1185">Reference proteome</keyword>